<evidence type="ECO:0000313" key="2">
    <source>
        <dbReference type="Proteomes" id="UP001497623"/>
    </source>
</evidence>
<dbReference type="Proteomes" id="UP001497623">
    <property type="component" value="Unassembled WGS sequence"/>
</dbReference>
<dbReference type="AlphaFoldDB" id="A0AAV2SW07"/>
<dbReference type="EMBL" id="CAXKWB010123286">
    <property type="protein sequence ID" value="CAL4238114.1"/>
    <property type="molecule type" value="Genomic_DNA"/>
</dbReference>
<keyword evidence="2" id="KW-1185">Reference proteome</keyword>
<organism evidence="1 2">
    <name type="scientific">Meganyctiphanes norvegica</name>
    <name type="common">Northern krill</name>
    <name type="synonym">Thysanopoda norvegica</name>
    <dbReference type="NCBI Taxonomy" id="48144"/>
    <lineage>
        <taxon>Eukaryota</taxon>
        <taxon>Metazoa</taxon>
        <taxon>Ecdysozoa</taxon>
        <taxon>Arthropoda</taxon>
        <taxon>Crustacea</taxon>
        <taxon>Multicrustacea</taxon>
        <taxon>Malacostraca</taxon>
        <taxon>Eumalacostraca</taxon>
        <taxon>Eucarida</taxon>
        <taxon>Euphausiacea</taxon>
        <taxon>Euphausiidae</taxon>
        <taxon>Meganyctiphanes</taxon>
    </lineage>
</organism>
<evidence type="ECO:0000313" key="1">
    <source>
        <dbReference type="EMBL" id="CAL4238114.1"/>
    </source>
</evidence>
<protein>
    <submittedName>
        <fullName evidence="1">Uncharacterized protein</fullName>
    </submittedName>
</protein>
<accession>A0AAV2SW07</accession>
<name>A0AAV2SW07_MEGNR</name>
<comment type="caution">
    <text evidence="1">The sequence shown here is derived from an EMBL/GenBank/DDBJ whole genome shotgun (WGS) entry which is preliminary data.</text>
</comment>
<gene>
    <name evidence="1" type="ORF">MNOR_LOCUS40435</name>
</gene>
<proteinExistence type="predicted"/>
<reference evidence="1 2" key="1">
    <citation type="submission" date="2024-05" db="EMBL/GenBank/DDBJ databases">
        <authorList>
            <person name="Wallberg A."/>
        </authorList>
    </citation>
    <scope>NUCLEOTIDE SEQUENCE [LARGE SCALE GENOMIC DNA]</scope>
</reference>
<sequence length="105" mass="12090">MSKLLTSMCEAPLSYPRQYRRLITLTTRPFSCQYHHIQPGQRDPPCHHVDWEPLVITKSRAMEIKPPGTSHLNSALATVQEVPGHHSCRVECHHTAPHQWPMLLH</sequence>